<sequence>MVFTHDTEISLRAVAALVNTDPEHRADGADLLATEEELEAFVDEWQYSGSRTHDAAELDAVRGLRAELRALWTAAEDEQVAGVNALLARERALPQLVRHDGWGWHLHATTSEAPLAERIAVETAMALVDVVRSGERSRLRTCAADDCEDVLVDLSRNRSRRFCEGGCGNRAAVAAYRARTAAR</sequence>
<comment type="caution">
    <text evidence="2">The sequence shown here is derived from an EMBL/GenBank/DDBJ whole genome shotgun (WGS) entry which is preliminary data.</text>
</comment>
<dbReference type="InterPro" id="IPR023286">
    <property type="entry name" value="ABATE_dom_sf"/>
</dbReference>
<dbReference type="RefSeq" id="WP_123380516.1">
    <property type="nucleotide sequence ID" value="NZ_RJKN01000006.1"/>
</dbReference>
<dbReference type="PANTHER" id="PTHR35525">
    <property type="entry name" value="BLL6575 PROTEIN"/>
    <property type="match status" value="1"/>
</dbReference>
<proteinExistence type="predicted"/>
<dbReference type="SUPFAM" id="SSF160904">
    <property type="entry name" value="Jann2411-like"/>
    <property type="match status" value="1"/>
</dbReference>
<dbReference type="Gene3D" id="1.10.3300.10">
    <property type="entry name" value="Jann2411-like domain"/>
    <property type="match status" value="1"/>
</dbReference>
<dbReference type="InParanoid" id="A0A3N1GWK0"/>
<dbReference type="Pfam" id="PF11706">
    <property type="entry name" value="zf-CGNR"/>
    <property type="match status" value="1"/>
</dbReference>
<dbReference type="Pfam" id="PF07336">
    <property type="entry name" value="ABATE"/>
    <property type="match status" value="1"/>
</dbReference>
<evidence type="ECO:0000313" key="3">
    <source>
        <dbReference type="Proteomes" id="UP000276232"/>
    </source>
</evidence>
<feature type="domain" description="Zinc finger CGNR" evidence="1">
    <location>
        <begin position="138"/>
        <end position="179"/>
    </location>
</feature>
<evidence type="ECO:0000259" key="1">
    <source>
        <dbReference type="Pfam" id="PF11706"/>
    </source>
</evidence>
<dbReference type="OrthoDB" id="3531194at2"/>
<gene>
    <name evidence="2" type="ORF">EDC03_2431</name>
</gene>
<name>A0A3N1GWK0_9ACTN</name>
<accession>A0A3N1GWK0</accession>
<protein>
    <submittedName>
        <fullName evidence="2">Putative RNA-binding Zn ribbon-like protein</fullName>
    </submittedName>
</protein>
<dbReference type="InterPro" id="IPR021005">
    <property type="entry name" value="Znf_CGNR"/>
</dbReference>
<dbReference type="EMBL" id="RJKN01000006">
    <property type="protein sequence ID" value="ROP34615.1"/>
    <property type="molecule type" value="Genomic_DNA"/>
</dbReference>
<dbReference type="Proteomes" id="UP000276232">
    <property type="component" value="Unassembled WGS sequence"/>
</dbReference>
<reference evidence="2 3" key="1">
    <citation type="journal article" date="2015" name="Stand. Genomic Sci.">
        <title>Genomic Encyclopedia of Bacterial and Archaeal Type Strains, Phase III: the genomes of soil and plant-associated and newly described type strains.</title>
        <authorList>
            <person name="Whitman W.B."/>
            <person name="Woyke T."/>
            <person name="Klenk H.P."/>
            <person name="Zhou Y."/>
            <person name="Lilburn T.G."/>
            <person name="Beck B.J."/>
            <person name="De Vos P."/>
            <person name="Vandamme P."/>
            <person name="Eisen J.A."/>
            <person name="Garrity G."/>
            <person name="Hugenholtz P."/>
            <person name="Kyrpides N.C."/>
        </authorList>
    </citation>
    <scope>NUCLEOTIDE SEQUENCE [LARGE SCALE GENOMIC DNA]</scope>
    <source>
        <strain evidence="2 3">CECT 7306</strain>
    </source>
</reference>
<organism evidence="2 3">
    <name type="scientific">Pseudokineococcus lusitanus</name>
    <dbReference type="NCBI Taxonomy" id="763993"/>
    <lineage>
        <taxon>Bacteria</taxon>
        <taxon>Bacillati</taxon>
        <taxon>Actinomycetota</taxon>
        <taxon>Actinomycetes</taxon>
        <taxon>Kineosporiales</taxon>
        <taxon>Kineosporiaceae</taxon>
        <taxon>Pseudokineococcus</taxon>
    </lineage>
</organism>
<dbReference type="InterPro" id="IPR010852">
    <property type="entry name" value="ABATE"/>
</dbReference>
<dbReference type="AlphaFoldDB" id="A0A3N1GWK0"/>
<evidence type="ECO:0000313" key="2">
    <source>
        <dbReference type="EMBL" id="ROP34615.1"/>
    </source>
</evidence>
<keyword evidence="3" id="KW-1185">Reference proteome</keyword>
<dbReference type="PANTHER" id="PTHR35525:SF3">
    <property type="entry name" value="BLL6575 PROTEIN"/>
    <property type="match status" value="1"/>
</dbReference>